<organism evidence="1">
    <name type="scientific">Anguilla anguilla</name>
    <name type="common">European freshwater eel</name>
    <name type="synonym">Muraena anguilla</name>
    <dbReference type="NCBI Taxonomy" id="7936"/>
    <lineage>
        <taxon>Eukaryota</taxon>
        <taxon>Metazoa</taxon>
        <taxon>Chordata</taxon>
        <taxon>Craniata</taxon>
        <taxon>Vertebrata</taxon>
        <taxon>Euteleostomi</taxon>
        <taxon>Actinopterygii</taxon>
        <taxon>Neopterygii</taxon>
        <taxon>Teleostei</taxon>
        <taxon>Anguilliformes</taxon>
        <taxon>Anguillidae</taxon>
        <taxon>Anguilla</taxon>
    </lineage>
</organism>
<proteinExistence type="predicted"/>
<accession>A0A0E9SNR2</accession>
<reference evidence="1" key="2">
    <citation type="journal article" date="2015" name="Fish Shellfish Immunol.">
        <title>Early steps in the European eel (Anguilla anguilla)-Vibrio vulnificus interaction in the gills: Role of the RtxA13 toxin.</title>
        <authorList>
            <person name="Callol A."/>
            <person name="Pajuelo D."/>
            <person name="Ebbesson L."/>
            <person name="Teles M."/>
            <person name="MacKenzie S."/>
            <person name="Amaro C."/>
        </authorList>
    </citation>
    <scope>NUCLEOTIDE SEQUENCE</scope>
</reference>
<name>A0A0E9SNR2_ANGAN</name>
<dbReference type="AlphaFoldDB" id="A0A0E9SNR2"/>
<protein>
    <submittedName>
        <fullName evidence="1">Uncharacterized protein</fullName>
    </submittedName>
</protein>
<sequence length="42" mass="4907">MTKKIYFCIPACEVKCLFPAENKKQTKKKKKQVELSFADLDL</sequence>
<evidence type="ECO:0000313" key="1">
    <source>
        <dbReference type="EMBL" id="JAH43004.1"/>
    </source>
</evidence>
<dbReference type="EMBL" id="GBXM01065573">
    <property type="protein sequence ID" value="JAH43004.1"/>
    <property type="molecule type" value="Transcribed_RNA"/>
</dbReference>
<reference evidence="1" key="1">
    <citation type="submission" date="2014-11" db="EMBL/GenBank/DDBJ databases">
        <authorList>
            <person name="Amaro Gonzalez C."/>
        </authorList>
    </citation>
    <scope>NUCLEOTIDE SEQUENCE</scope>
</reference>